<feature type="transmembrane region" description="Helical" evidence="2">
    <location>
        <begin position="45"/>
        <end position="67"/>
    </location>
</feature>
<dbReference type="AlphaFoldDB" id="A0AAW1LSR5"/>
<comment type="caution">
    <text evidence="3">The sequence shown here is derived from an EMBL/GenBank/DDBJ whole genome shotgun (WGS) entry which is preliminary data.</text>
</comment>
<proteinExistence type="predicted"/>
<feature type="transmembrane region" description="Helical" evidence="2">
    <location>
        <begin position="113"/>
        <end position="133"/>
    </location>
</feature>
<keyword evidence="4" id="KW-1185">Reference proteome</keyword>
<keyword evidence="2" id="KW-0812">Transmembrane</keyword>
<dbReference type="Proteomes" id="UP001458880">
    <property type="component" value="Unassembled WGS sequence"/>
</dbReference>
<feature type="region of interest" description="Disordered" evidence="1">
    <location>
        <begin position="216"/>
        <end position="248"/>
    </location>
</feature>
<feature type="transmembrane region" description="Helical" evidence="2">
    <location>
        <begin position="88"/>
        <end position="107"/>
    </location>
</feature>
<evidence type="ECO:0000313" key="4">
    <source>
        <dbReference type="Proteomes" id="UP001458880"/>
    </source>
</evidence>
<feature type="compositionally biased region" description="Polar residues" evidence="1">
    <location>
        <begin position="217"/>
        <end position="230"/>
    </location>
</feature>
<keyword evidence="2" id="KW-1133">Transmembrane helix</keyword>
<evidence type="ECO:0000313" key="3">
    <source>
        <dbReference type="EMBL" id="KAK9736841.1"/>
    </source>
</evidence>
<protein>
    <submittedName>
        <fullName evidence="3">Uncharacterized protein</fullName>
    </submittedName>
</protein>
<name>A0AAW1LSR5_POPJA</name>
<evidence type="ECO:0000256" key="1">
    <source>
        <dbReference type="SAM" id="MobiDB-lite"/>
    </source>
</evidence>
<keyword evidence="2" id="KW-0472">Membrane</keyword>
<feature type="transmembrane region" description="Helical" evidence="2">
    <location>
        <begin position="175"/>
        <end position="195"/>
    </location>
</feature>
<reference evidence="3 4" key="1">
    <citation type="journal article" date="2024" name="BMC Genomics">
        <title>De novo assembly and annotation of Popillia japonica's genome with initial clues to its potential as an invasive pest.</title>
        <authorList>
            <person name="Cucini C."/>
            <person name="Boschi S."/>
            <person name="Funari R."/>
            <person name="Cardaioli E."/>
            <person name="Iannotti N."/>
            <person name="Marturano G."/>
            <person name="Paoli F."/>
            <person name="Bruttini M."/>
            <person name="Carapelli A."/>
            <person name="Frati F."/>
            <person name="Nardi F."/>
        </authorList>
    </citation>
    <scope>NUCLEOTIDE SEQUENCE [LARGE SCALE GENOMIC DNA]</scope>
    <source>
        <strain evidence="3">DMR45628</strain>
    </source>
</reference>
<feature type="transmembrane region" description="Helical" evidence="2">
    <location>
        <begin position="12"/>
        <end position="33"/>
    </location>
</feature>
<gene>
    <name evidence="3" type="ORF">QE152_g11270</name>
</gene>
<feature type="transmembrane region" description="Helical" evidence="2">
    <location>
        <begin position="145"/>
        <end position="163"/>
    </location>
</feature>
<sequence length="308" mass="35149">MKRQFYKHNFFYTMVHWSFANLLHMIFAIYMLYVPEDYKDEKLTLAFLAVHCIVSGVSLTMATYFVFDKFINSKNFCVKSIRNNWVMTILQIAIVLSLVCTDILSEISIASGYIAFSSLILLIFIVRILHFWCKGSDEENYRLRAWISGIFIISTYVFTSWVIMEVLLGENGRGLLVAALIILLANGLINTTLLYKYQKSFNTRVTEIAQRCRTRFSKNGSPTVPANQQPDVEANDLPPKYDDEYESPPNYEEAAKVAGLYNNVYHNAAAPVRGSAPEYEAPVYEEIDQYGRAPQGQRVNEGKDVSTV</sequence>
<accession>A0AAW1LSR5</accession>
<feature type="region of interest" description="Disordered" evidence="1">
    <location>
        <begin position="288"/>
        <end position="308"/>
    </location>
</feature>
<evidence type="ECO:0000256" key="2">
    <source>
        <dbReference type="SAM" id="Phobius"/>
    </source>
</evidence>
<dbReference type="EMBL" id="JASPKY010000108">
    <property type="protein sequence ID" value="KAK9736841.1"/>
    <property type="molecule type" value="Genomic_DNA"/>
</dbReference>
<organism evidence="3 4">
    <name type="scientific">Popillia japonica</name>
    <name type="common">Japanese beetle</name>
    <dbReference type="NCBI Taxonomy" id="7064"/>
    <lineage>
        <taxon>Eukaryota</taxon>
        <taxon>Metazoa</taxon>
        <taxon>Ecdysozoa</taxon>
        <taxon>Arthropoda</taxon>
        <taxon>Hexapoda</taxon>
        <taxon>Insecta</taxon>
        <taxon>Pterygota</taxon>
        <taxon>Neoptera</taxon>
        <taxon>Endopterygota</taxon>
        <taxon>Coleoptera</taxon>
        <taxon>Polyphaga</taxon>
        <taxon>Scarabaeiformia</taxon>
        <taxon>Scarabaeidae</taxon>
        <taxon>Rutelinae</taxon>
        <taxon>Popillia</taxon>
    </lineage>
</organism>